<feature type="region of interest" description="Disordered" evidence="1">
    <location>
        <begin position="107"/>
        <end position="233"/>
    </location>
</feature>
<protein>
    <submittedName>
        <fullName evidence="2">Uncharacterized protein</fullName>
    </submittedName>
</protein>
<comment type="caution">
    <text evidence="2">The sequence shown here is derived from an EMBL/GenBank/DDBJ whole genome shotgun (WGS) entry which is preliminary data.</text>
</comment>
<feature type="compositionally biased region" description="Basic and acidic residues" evidence="1">
    <location>
        <begin position="223"/>
        <end position="233"/>
    </location>
</feature>
<feature type="region of interest" description="Disordered" evidence="1">
    <location>
        <begin position="299"/>
        <end position="342"/>
    </location>
</feature>
<reference evidence="2" key="1">
    <citation type="submission" date="2021-02" db="EMBL/GenBank/DDBJ databases">
        <authorList>
            <person name="Nieuwenhuis M."/>
            <person name="Van De Peppel L.J.J."/>
        </authorList>
    </citation>
    <scope>NUCLEOTIDE SEQUENCE</scope>
    <source>
        <strain evidence="2">D49</strain>
    </source>
</reference>
<feature type="compositionally biased region" description="Low complexity" evidence="1">
    <location>
        <begin position="299"/>
        <end position="337"/>
    </location>
</feature>
<feature type="compositionally biased region" description="Pro residues" evidence="1">
    <location>
        <begin position="150"/>
        <end position="162"/>
    </location>
</feature>
<sequence length="493" mass="54768">MSTARQSGATSSNRDSEAIRASVLDVCLQLGALDDNSQVREWMLNDPSTDGERQSRRRSVRPTTRFQDVISGDWELAVEDAGQAERYRRNFLPFSIKAPFVARLRSRSRHRGGDRKPLDSVPENVPPHEVGPERVSLSPRSFFKRSIHKPPAPPTSDPPSPTRPSYKDGRVSISPKTFFKRKPPIGYEKELQPTTRMIHPGHSYTSSSGSEPTTPHHTSSDLPEERASEEWEEVEAKPHSPMFPLRNKGVNPPAFFLLDEPRYSATGTTDSTTTTTTESDISEIDIQDATHHNLTFAFPRLTFRRPTTPKTPRKTPGNSPLNSSLASSPSASARSTPTPSPRKQLHILTVGRKQQHAHHQSLSSSLPVTPFVLLTSDSNSSMPQPTSRIVFPDVEDDPVARPTALSFSEAHSGSMGYHNQFFVDAARERNESVARAETMADDEVGRKLKKTGSKRLKTRSVPPPPPLQKVATARLVRKQPIAFPILKVRMLIV</sequence>
<evidence type="ECO:0000256" key="1">
    <source>
        <dbReference type="SAM" id="MobiDB-lite"/>
    </source>
</evidence>
<dbReference type="AlphaFoldDB" id="A0A9P7GSR7"/>
<evidence type="ECO:0000313" key="3">
    <source>
        <dbReference type="Proteomes" id="UP000717328"/>
    </source>
</evidence>
<reference evidence="2" key="2">
    <citation type="submission" date="2021-10" db="EMBL/GenBank/DDBJ databases">
        <title>Phylogenomics reveals ancestral predisposition of the termite-cultivated fungus Termitomyces towards a domesticated lifestyle.</title>
        <authorList>
            <person name="Auxier B."/>
            <person name="Grum-Grzhimaylo A."/>
            <person name="Cardenas M.E."/>
            <person name="Lodge J.D."/>
            <person name="Laessoe T."/>
            <person name="Pedersen O."/>
            <person name="Smith M.E."/>
            <person name="Kuyper T.W."/>
            <person name="Franco-Molano E.A."/>
            <person name="Baroni T.J."/>
            <person name="Aanen D.K."/>
        </authorList>
    </citation>
    <scope>NUCLEOTIDE SEQUENCE</scope>
    <source>
        <strain evidence="2">D49</strain>
    </source>
</reference>
<gene>
    <name evidence="2" type="ORF">H0H81_004848</name>
</gene>
<evidence type="ECO:0000313" key="2">
    <source>
        <dbReference type="EMBL" id="KAG5652492.1"/>
    </source>
</evidence>
<organism evidence="2 3">
    <name type="scientific">Sphagnurus paluster</name>
    <dbReference type="NCBI Taxonomy" id="117069"/>
    <lineage>
        <taxon>Eukaryota</taxon>
        <taxon>Fungi</taxon>
        <taxon>Dikarya</taxon>
        <taxon>Basidiomycota</taxon>
        <taxon>Agaricomycotina</taxon>
        <taxon>Agaricomycetes</taxon>
        <taxon>Agaricomycetidae</taxon>
        <taxon>Agaricales</taxon>
        <taxon>Tricholomatineae</taxon>
        <taxon>Lyophyllaceae</taxon>
        <taxon>Sphagnurus</taxon>
    </lineage>
</organism>
<dbReference type="Proteomes" id="UP000717328">
    <property type="component" value="Unassembled WGS sequence"/>
</dbReference>
<keyword evidence="3" id="KW-1185">Reference proteome</keyword>
<proteinExistence type="predicted"/>
<feature type="compositionally biased region" description="Polar residues" evidence="1">
    <location>
        <begin position="203"/>
        <end position="221"/>
    </location>
</feature>
<accession>A0A9P7GSR7</accession>
<feature type="region of interest" description="Disordered" evidence="1">
    <location>
        <begin position="43"/>
        <end position="62"/>
    </location>
</feature>
<dbReference type="EMBL" id="JABCKI010000123">
    <property type="protein sequence ID" value="KAG5652492.1"/>
    <property type="molecule type" value="Genomic_DNA"/>
</dbReference>
<name>A0A9P7GSR7_9AGAR</name>
<dbReference type="OrthoDB" id="3051288at2759"/>